<dbReference type="KEGG" id="vg:8887726"/>
<dbReference type="RefSeq" id="YP_003517781.1">
    <property type="nucleotide sequence ID" value="NC_013953.1"/>
</dbReference>
<dbReference type="Pfam" id="PF06385">
    <property type="entry name" value="Baculo_LEF-11"/>
    <property type="match status" value="1"/>
</dbReference>
<evidence type="ECO:0000256" key="3">
    <source>
        <dbReference type="ARBA" id="ARBA00023015"/>
    </source>
</evidence>
<dbReference type="GeneID" id="8887726"/>
<evidence type="ECO:0000256" key="2">
    <source>
        <dbReference type="ARBA" id="ARBA00017118"/>
    </source>
</evidence>
<accession>D4N278</accession>
<name>D4N278_9ABAC</name>
<evidence type="ECO:0000256" key="1">
    <source>
        <dbReference type="ARBA" id="ARBA00008271"/>
    </source>
</evidence>
<proteinExistence type="inferred from homology"/>
<dbReference type="InterPro" id="IPR009429">
    <property type="entry name" value="Baculo_LEF-11"/>
</dbReference>
<protein>
    <recommendedName>
        <fullName evidence="2">Late expression factor 11</fullName>
    </recommendedName>
</protein>
<keyword evidence="4" id="KW-0804">Transcription</keyword>
<feature type="compositionally biased region" description="Basic and acidic residues" evidence="5">
    <location>
        <begin position="181"/>
        <end position="191"/>
    </location>
</feature>
<evidence type="ECO:0000256" key="4">
    <source>
        <dbReference type="ARBA" id="ARBA00023163"/>
    </source>
</evidence>
<keyword evidence="7" id="KW-1185">Reference proteome</keyword>
<dbReference type="Proteomes" id="UP000203822">
    <property type="component" value="Segment"/>
</dbReference>
<evidence type="ECO:0000313" key="6">
    <source>
        <dbReference type="EMBL" id="ADD73750.1"/>
    </source>
</evidence>
<keyword evidence="3" id="KW-0805">Transcription regulation</keyword>
<evidence type="ECO:0000313" key="7">
    <source>
        <dbReference type="Proteomes" id="UP000203822"/>
    </source>
</evidence>
<dbReference type="GO" id="GO:0006355">
    <property type="term" value="P:regulation of DNA-templated transcription"/>
    <property type="evidence" value="ECO:0007669"/>
    <property type="project" value="InterPro"/>
</dbReference>
<organism evidence="6 7">
    <name type="scientific">Lymantria xylina multiple nucleopolyhedrovirus</name>
    <dbReference type="NCBI Taxonomy" id="2847840"/>
    <lineage>
        <taxon>Viruses</taxon>
        <taxon>Viruses incertae sedis</taxon>
        <taxon>Naldaviricetes</taxon>
        <taxon>Lefavirales</taxon>
        <taxon>Baculoviridae</taxon>
        <taxon>Alphabaculovirus</taxon>
        <taxon>Alphabaculovirus lyxylinae</taxon>
        <taxon>Lymantria xylina nucleopolyhedrovirus</taxon>
    </lineage>
</organism>
<feature type="region of interest" description="Disordered" evidence="5">
    <location>
        <begin position="164"/>
        <end position="191"/>
    </location>
</feature>
<sequence length="191" mass="21453">MASGATVVGASAQLCGGDSQSPARNRDHCLNRSEMYALLREAINKRKHLGDVKNVCAHLFDDSFSTQSEYIRENLASAFIVVGDNCHAPKHLGLHAARFDRVFSLKRRTLYDEYRASAARYGDTAKPCRKRRFSRAAQIRNEPAQQERLGDLPVQDSAFRKKENWLPHRGVGSVQPGQKDGQARQEEQSQQ</sequence>
<comment type="similarity">
    <text evidence="1">Belongs to the baculoviridae LEF-11 family.</text>
</comment>
<evidence type="ECO:0000256" key="5">
    <source>
        <dbReference type="SAM" id="MobiDB-lite"/>
    </source>
</evidence>
<dbReference type="GO" id="GO:0019058">
    <property type="term" value="P:viral life cycle"/>
    <property type="evidence" value="ECO:0007669"/>
    <property type="project" value="InterPro"/>
</dbReference>
<reference evidence="6 7" key="1">
    <citation type="journal article" date="2010" name="BMC Genomics">
        <title>Genomic sequencing and analyses of Lymantria xylina multiple nucleopolyhedrovirus.</title>
        <authorList>
            <person name="Nai Y.S."/>
            <person name="Wu C.Y."/>
            <person name="Wang T.C."/>
            <person name="Chen Y.R."/>
            <person name="Lau W.H."/>
            <person name="Lo C.F."/>
            <person name="Tsai M.F."/>
            <person name="Wang C.H."/>
        </authorList>
    </citation>
    <scope>NUCLEOTIDE SEQUENCE [LARGE SCALE GENOMIC DNA]</scope>
    <source>
        <strain evidence="6">LyxyMNPV-5</strain>
    </source>
</reference>
<dbReference type="EMBL" id="GQ202541">
    <property type="protein sequence ID" value="ADD73750.1"/>
    <property type="molecule type" value="Genomic_DNA"/>
</dbReference>
<gene>
    <name evidence="6" type="primary">lef-11</name>
</gene>
<dbReference type="OrthoDB" id="15391at10239"/>